<evidence type="ECO:0000256" key="1">
    <source>
        <dbReference type="ARBA" id="ARBA00023027"/>
    </source>
</evidence>
<keyword evidence="4" id="KW-1185">Reference proteome</keyword>
<dbReference type="PANTHER" id="PTHR43574">
    <property type="entry name" value="EPIMERASE-RELATED"/>
    <property type="match status" value="1"/>
</dbReference>
<evidence type="ECO:0000313" key="3">
    <source>
        <dbReference type="EMBL" id="OBU02729.1"/>
    </source>
</evidence>
<dbReference type="InterPro" id="IPR036291">
    <property type="entry name" value="NAD(P)-bd_dom_sf"/>
</dbReference>
<dbReference type="CDD" id="cd05253">
    <property type="entry name" value="UDP_GE_SDE_e"/>
    <property type="match status" value="1"/>
</dbReference>
<dbReference type="InterPro" id="IPR001509">
    <property type="entry name" value="Epimerase_deHydtase"/>
</dbReference>
<sequence length="338" mass="37870">MKILVTGAAGFIGYHVTQRLLEQGHEVVGADNLNDYYDVNLKKARLDLILPHPNFHFFKMDLSVKSDVSELFASQQFERVIHLAAQPGVRYSIQNPMAYIDANILAHMNILEGCRHHGVGHLIYSSSSSVYGLNRKQPFSVEDDVDHPVSLYAATKKANELMSHSYSHLYQLPTTGLRFFTVYGPWGRPDMALFKFVKAMLDGKPIDVYNHGNMVRDFTYVGDIAEAVVRLLDVIPAANNDWTVEEGLKSASSAPYKIYNVGNGQPTRLGDFIQAIETALNIKAAKHFMDMQDGDVLSTCADSGELYNTIGFSPDTPVNYGVQQFVDWYMSFYHGKNK</sequence>
<protein>
    <submittedName>
        <fullName evidence="3">Capsular biosynthesis protein CpsI</fullName>
    </submittedName>
</protein>
<dbReference type="RefSeq" id="WP_067406461.1">
    <property type="nucleotide sequence ID" value="NZ_LZEY01000060.1"/>
</dbReference>
<comment type="caution">
    <text evidence="3">The sequence shown here is derived from an EMBL/GenBank/DDBJ whole genome shotgun (WGS) entry which is preliminary data.</text>
</comment>
<accession>A0A1B8H0X9</accession>
<dbReference type="EMBL" id="LZEY01000060">
    <property type="protein sequence ID" value="OBU02729.1"/>
    <property type="molecule type" value="Genomic_DNA"/>
</dbReference>
<gene>
    <name evidence="3" type="ORF">AYY18_12045</name>
</gene>
<organism evidence="3 4">
    <name type="scientific">Morganella psychrotolerans</name>
    <dbReference type="NCBI Taxonomy" id="368603"/>
    <lineage>
        <taxon>Bacteria</taxon>
        <taxon>Pseudomonadati</taxon>
        <taxon>Pseudomonadota</taxon>
        <taxon>Gammaproteobacteria</taxon>
        <taxon>Enterobacterales</taxon>
        <taxon>Morganellaceae</taxon>
        <taxon>Morganella</taxon>
    </lineage>
</organism>
<reference evidence="4" key="1">
    <citation type="submission" date="2016-06" db="EMBL/GenBank/DDBJ databases">
        <authorList>
            <person name="Butler K."/>
        </authorList>
    </citation>
    <scope>NUCLEOTIDE SEQUENCE [LARGE SCALE GENOMIC DNA]</scope>
    <source>
        <strain evidence="4">GCSL-Mp20</strain>
    </source>
</reference>
<feature type="domain" description="NAD-dependent epimerase/dehydratase" evidence="2">
    <location>
        <begin position="3"/>
        <end position="234"/>
    </location>
</feature>
<dbReference type="PRINTS" id="PR01713">
    <property type="entry name" value="NUCEPIMERASE"/>
</dbReference>
<dbReference type="Proteomes" id="UP000092377">
    <property type="component" value="Unassembled WGS sequence"/>
</dbReference>
<dbReference type="Pfam" id="PF01370">
    <property type="entry name" value="Epimerase"/>
    <property type="match status" value="1"/>
</dbReference>
<proteinExistence type="predicted"/>
<dbReference type="AlphaFoldDB" id="A0A1B8H0X9"/>
<evidence type="ECO:0000259" key="2">
    <source>
        <dbReference type="Pfam" id="PF01370"/>
    </source>
</evidence>
<evidence type="ECO:0000313" key="4">
    <source>
        <dbReference type="Proteomes" id="UP000092377"/>
    </source>
</evidence>
<dbReference type="SUPFAM" id="SSF51735">
    <property type="entry name" value="NAD(P)-binding Rossmann-fold domains"/>
    <property type="match status" value="1"/>
</dbReference>
<dbReference type="OrthoDB" id="9803010at2"/>
<dbReference type="Gene3D" id="3.40.50.720">
    <property type="entry name" value="NAD(P)-binding Rossmann-like Domain"/>
    <property type="match status" value="1"/>
</dbReference>
<keyword evidence="1" id="KW-0520">NAD</keyword>
<name>A0A1B8H0X9_9GAMM</name>